<dbReference type="PANTHER" id="PTHR11618:SF13">
    <property type="entry name" value="TRANSCRIPTION INITIATION FACTOR IIB"/>
    <property type="match status" value="1"/>
</dbReference>
<evidence type="ECO:0000256" key="1">
    <source>
        <dbReference type="ARBA" id="ARBA00010857"/>
    </source>
</evidence>
<evidence type="ECO:0000313" key="9">
    <source>
        <dbReference type="EMBL" id="CAE6509742.1"/>
    </source>
</evidence>
<dbReference type="SUPFAM" id="SSF57783">
    <property type="entry name" value="Zinc beta-ribbon"/>
    <property type="match status" value="1"/>
</dbReference>
<organism evidence="9 10">
    <name type="scientific">Rhizoctonia solani</name>
    <dbReference type="NCBI Taxonomy" id="456999"/>
    <lineage>
        <taxon>Eukaryota</taxon>
        <taxon>Fungi</taxon>
        <taxon>Dikarya</taxon>
        <taxon>Basidiomycota</taxon>
        <taxon>Agaricomycotina</taxon>
        <taxon>Agaricomycetes</taxon>
        <taxon>Cantharellales</taxon>
        <taxon>Ceratobasidiaceae</taxon>
        <taxon>Rhizoctonia</taxon>
    </lineage>
</organism>
<dbReference type="Pfam" id="PF00382">
    <property type="entry name" value="TFIIB"/>
    <property type="match status" value="2"/>
</dbReference>
<dbReference type="GO" id="GO:0070897">
    <property type="term" value="P:transcription preinitiation complex assembly"/>
    <property type="evidence" value="ECO:0007669"/>
    <property type="project" value="InterPro"/>
</dbReference>
<dbReference type="FunFam" id="2.20.25.10:FF:000036">
    <property type="entry name" value="Transcription initiation factor IIB"/>
    <property type="match status" value="1"/>
</dbReference>
<dbReference type="InterPro" id="IPR013150">
    <property type="entry name" value="TFIIB_cyclin"/>
</dbReference>
<comment type="similarity">
    <text evidence="1">Belongs to the TFIIB family.</text>
</comment>
<dbReference type="SMART" id="SM00385">
    <property type="entry name" value="CYCLIN"/>
    <property type="match status" value="2"/>
</dbReference>
<dbReference type="GO" id="GO:0017025">
    <property type="term" value="F:TBP-class protein binding"/>
    <property type="evidence" value="ECO:0007669"/>
    <property type="project" value="InterPro"/>
</dbReference>
<dbReference type="GO" id="GO:0006367">
    <property type="term" value="P:transcription initiation at RNA polymerase II promoter"/>
    <property type="evidence" value="ECO:0007669"/>
    <property type="project" value="TreeGrafter"/>
</dbReference>
<reference evidence="9" key="1">
    <citation type="submission" date="2021-01" db="EMBL/GenBank/DDBJ databases">
        <authorList>
            <person name="Kaushik A."/>
        </authorList>
    </citation>
    <scope>NUCLEOTIDE SEQUENCE</scope>
    <source>
        <strain evidence="9">AG4-RS23</strain>
    </source>
</reference>
<dbReference type="GO" id="GO:0016251">
    <property type="term" value="F:RNA polymerase II general transcription initiation factor activity"/>
    <property type="evidence" value="ECO:0007669"/>
    <property type="project" value="TreeGrafter"/>
</dbReference>
<keyword evidence="6" id="KW-0862">Zinc</keyword>
<evidence type="ECO:0000256" key="3">
    <source>
        <dbReference type="ARBA" id="ARBA00023015"/>
    </source>
</evidence>
<dbReference type="CDD" id="cd20551">
    <property type="entry name" value="CYCLIN_TFIIB_rpt1"/>
    <property type="match status" value="1"/>
</dbReference>
<evidence type="ECO:0000256" key="7">
    <source>
        <dbReference type="SAM" id="MobiDB-lite"/>
    </source>
</evidence>
<dbReference type="AlphaFoldDB" id="A0A8H3HF08"/>
<accession>A0A8H3HF08</accession>
<evidence type="ECO:0000259" key="8">
    <source>
        <dbReference type="PROSITE" id="PS51134"/>
    </source>
</evidence>
<dbReference type="PROSITE" id="PS51134">
    <property type="entry name" value="ZF_TFIIB"/>
    <property type="match status" value="1"/>
</dbReference>
<feature type="region of interest" description="Disordered" evidence="7">
    <location>
        <begin position="72"/>
        <end position="94"/>
    </location>
</feature>
<protein>
    <recommendedName>
        <fullName evidence="5">General transcription factor TFIIB</fullName>
    </recommendedName>
</protein>
<evidence type="ECO:0000256" key="5">
    <source>
        <dbReference type="ARBA" id="ARBA00031706"/>
    </source>
</evidence>
<evidence type="ECO:0000313" key="10">
    <source>
        <dbReference type="Proteomes" id="UP000663861"/>
    </source>
</evidence>
<evidence type="ECO:0000256" key="2">
    <source>
        <dbReference type="ARBA" id="ARBA00022737"/>
    </source>
</evidence>
<evidence type="ECO:0000256" key="6">
    <source>
        <dbReference type="PROSITE-ProRule" id="PRU00469"/>
    </source>
</evidence>
<dbReference type="Proteomes" id="UP000663861">
    <property type="component" value="Unassembled WGS sequence"/>
</dbReference>
<evidence type="ECO:0000256" key="4">
    <source>
        <dbReference type="ARBA" id="ARBA00023163"/>
    </source>
</evidence>
<dbReference type="PANTHER" id="PTHR11618">
    <property type="entry name" value="TRANSCRIPTION INITIATION FACTOR IIB-RELATED"/>
    <property type="match status" value="1"/>
</dbReference>
<dbReference type="EMBL" id="CAJMWY010003862">
    <property type="protein sequence ID" value="CAE6509742.1"/>
    <property type="molecule type" value="Genomic_DNA"/>
</dbReference>
<keyword evidence="2" id="KW-0677">Repeat</keyword>
<proteinExistence type="inferred from homology"/>
<dbReference type="InterPro" id="IPR013137">
    <property type="entry name" value="Znf_TFIIB"/>
</dbReference>
<dbReference type="PRINTS" id="PR00685">
    <property type="entry name" value="TIFACTORIIB"/>
</dbReference>
<dbReference type="InterPro" id="IPR013763">
    <property type="entry name" value="Cyclin-like_dom"/>
</dbReference>
<gene>
    <name evidence="9" type="ORF">RDB_LOCUS135621</name>
</gene>
<comment type="caution">
    <text evidence="9">The sequence shown here is derived from an EMBL/GenBank/DDBJ whole genome shotgun (WGS) entry which is preliminary data.</text>
</comment>
<dbReference type="SUPFAM" id="SSF47954">
    <property type="entry name" value="Cyclin-like"/>
    <property type="match status" value="2"/>
</dbReference>
<dbReference type="GO" id="GO:0005634">
    <property type="term" value="C:nucleus"/>
    <property type="evidence" value="ECO:0007669"/>
    <property type="project" value="TreeGrafter"/>
</dbReference>
<dbReference type="Gene3D" id="2.20.25.10">
    <property type="match status" value="1"/>
</dbReference>
<dbReference type="Gene3D" id="1.10.472.10">
    <property type="entry name" value="Cyclin-like"/>
    <property type="match status" value="3"/>
</dbReference>
<dbReference type="GO" id="GO:0097550">
    <property type="term" value="C:transcription preinitiation complex"/>
    <property type="evidence" value="ECO:0007669"/>
    <property type="project" value="TreeGrafter"/>
</dbReference>
<dbReference type="Pfam" id="PF08271">
    <property type="entry name" value="Zn_Ribbon_TF"/>
    <property type="match status" value="1"/>
</dbReference>
<keyword evidence="6" id="KW-0863">Zinc-finger</keyword>
<feature type="domain" description="TFIIB-type" evidence="8">
    <location>
        <begin position="26"/>
        <end position="59"/>
    </location>
</feature>
<dbReference type="InterPro" id="IPR000812">
    <property type="entry name" value="TFIIB"/>
</dbReference>
<keyword evidence="3" id="KW-0805">Transcription regulation</keyword>
<keyword evidence="6" id="KW-0479">Metal-binding</keyword>
<dbReference type="InterPro" id="IPR036915">
    <property type="entry name" value="Cyclin-like_sf"/>
</dbReference>
<name>A0A8H3HF08_9AGAM</name>
<keyword evidence="4" id="KW-0804">Transcription</keyword>
<dbReference type="GO" id="GO:0008270">
    <property type="term" value="F:zinc ion binding"/>
    <property type="evidence" value="ECO:0007669"/>
    <property type="project" value="UniProtKB-KW"/>
</dbReference>
<sequence>MQAFPLQQAQQAAPAQKQAFAPDLAVRLICPECKDPNPKIVEEFGSGDLVCGDCGLVLGDRIVDTRSEWRTFANDEGDDPSRTFANDEGDDPSRVGAATNPLLEGIEQLDTVISFKDGGSGMARELQRAAARGSVGKNERNMMSAFRDISAMCESISLPKNVSDTAKQLYKRAEEEKIVRGKSADAVVACCILIACRQANVPRTFKEIHQLTRANVPRTFKEIHQLTRVPKKTLGQCFKAFEQAFDLNRPAPTDGQDGAGPAGGTSAENLLNRYCNQLHLHASVVTACEEVVVTARNHGIADGRSPISIAGAAIYFTSHLLGQSKSAKDICGVAGVSESTIKLVYKILWQEREKLVKKEWLDSGKAVMERLPNGEGR</sequence>